<reference evidence="1 2" key="1">
    <citation type="journal article" date="2016" name="Mol. Biol. Evol.">
        <title>Genome-Wide Survey of Gut Fungi (Harpellales) Reveals the First Horizontally Transferred Ubiquitin Gene from a Mosquito Host.</title>
        <authorList>
            <person name="Wang Y."/>
            <person name="White M.M."/>
            <person name="Kvist S."/>
            <person name="Moncalvo J.M."/>
        </authorList>
    </citation>
    <scope>NUCLEOTIDE SEQUENCE [LARGE SCALE GENOMIC DNA]</scope>
    <source>
        <strain evidence="1 2">ALG-7-W6</strain>
    </source>
</reference>
<sequence>MRSVSQFLVFSRVATRPLSVNPIKQPNLLQLNSGNQSWNKRESVKCNLIRSYSDSKAEIKKTESEDVTQVDNLAVYSLNSVCEMISNKDTESLFQVLSNALFAKYKAGIDKNSANGVRTKLQINKVLGAKVKDAFYFTGYKESFDPSIPIEDRLINYRISILGNFFMGFGNEMSNNDIRRGLFITKELGMKIVVDISVNCELEHTLVDDKGKVLYKDLCTREVILSLSSPYYNSPDDFSDAFDQMSKYKYVFTSELDEIKKSKEIIYPEFSWEIDDIDYNVYSQEAITLQNNLA</sequence>
<dbReference type="EMBL" id="LSSL01001265">
    <property type="protein sequence ID" value="OLY82758.1"/>
    <property type="molecule type" value="Genomic_DNA"/>
</dbReference>
<gene>
    <name evidence="1" type="ORF">AYI68_g3115</name>
</gene>
<dbReference type="AlphaFoldDB" id="A0A1R0H0S6"/>
<accession>A0A1R0H0S6</accession>
<dbReference type="OrthoDB" id="5554388at2759"/>
<name>A0A1R0H0S6_9FUNG</name>
<keyword evidence="2" id="KW-1185">Reference proteome</keyword>
<evidence type="ECO:0000313" key="2">
    <source>
        <dbReference type="Proteomes" id="UP000187455"/>
    </source>
</evidence>
<evidence type="ECO:0000313" key="1">
    <source>
        <dbReference type="EMBL" id="OLY82758.1"/>
    </source>
</evidence>
<protein>
    <submittedName>
        <fullName evidence="1">Uncharacterized protein</fullName>
    </submittedName>
</protein>
<organism evidence="1 2">
    <name type="scientific">Smittium mucronatum</name>
    <dbReference type="NCBI Taxonomy" id="133383"/>
    <lineage>
        <taxon>Eukaryota</taxon>
        <taxon>Fungi</taxon>
        <taxon>Fungi incertae sedis</taxon>
        <taxon>Zoopagomycota</taxon>
        <taxon>Kickxellomycotina</taxon>
        <taxon>Harpellomycetes</taxon>
        <taxon>Harpellales</taxon>
        <taxon>Legeriomycetaceae</taxon>
        <taxon>Smittium</taxon>
    </lineage>
</organism>
<proteinExistence type="predicted"/>
<comment type="caution">
    <text evidence="1">The sequence shown here is derived from an EMBL/GenBank/DDBJ whole genome shotgun (WGS) entry which is preliminary data.</text>
</comment>
<dbReference type="Proteomes" id="UP000187455">
    <property type="component" value="Unassembled WGS sequence"/>
</dbReference>